<name>A0ABN0H6H8_9LEPT</name>
<comment type="caution">
    <text evidence="1">The sequence shown here is derived from an EMBL/GenBank/DDBJ whole genome shotgun (WGS) entry which is preliminary data.</text>
</comment>
<evidence type="ECO:0000313" key="1">
    <source>
        <dbReference type="EMBL" id="EJZ41166.1"/>
    </source>
</evidence>
<keyword evidence="2" id="KW-1185">Reference proteome</keyword>
<accession>A0ABN0H6H8</accession>
<evidence type="ECO:0000313" key="2">
    <source>
        <dbReference type="Proteomes" id="UP000018720"/>
    </source>
</evidence>
<reference evidence="1 2" key="1">
    <citation type="submission" date="2012-08" db="EMBL/GenBank/DDBJ databases">
        <authorList>
            <person name="Harkins D.M."/>
            <person name="Durkin A.S."/>
            <person name="Selengut J.D."/>
            <person name="Sanka R."/>
            <person name="DePew J."/>
            <person name="Purushe J."/>
            <person name="Matthias M.A."/>
            <person name="Vinetz J.M."/>
            <person name="Sutton G.G."/>
            <person name="Nelson W.C."/>
            <person name="Fouts D.E."/>
        </authorList>
    </citation>
    <scope>NUCLEOTIDE SEQUENCE [LARGE SCALE GENOMIC DNA]</scope>
    <source>
        <strain evidence="1 2">MMD4847</strain>
    </source>
</reference>
<organism evidence="1 2">
    <name type="scientific">Leptospira licerasiae str. MMD4847</name>
    <dbReference type="NCBI Taxonomy" id="1049971"/>
    <lineage>
        <taxon>Bacteria</taxon>
        <taxon>Pseudomonadati</taxon>
        <taxon>Spirochaetota</taxon>
        <taxon>Spirochaetia</taxon>
        <taxon>Leptospirales</taxon>
        <taxon>Leptospiraceae</taxon>
        <taxon>Leptospira</taxon>
    </lineage>
</organism>
<protein>
    <submittedName>
        <fullName evidence="1">Lipoprotein</fullName>
    </submittedName>
</protein>
<proteinExistence type="predicted"/>
<dbReference type="Proteomes" id="UP000018720">
    <property type="component" value="Unassembled WGS sequence"/>
</dbReference>
<sequence length="205" mass="23137">MKNIKKNSLLYFIILLSLAGCVRSGTVDYLYNGRITSSEPRCRLPFQTYEAIFLSKSSDPDSSSTGRLPYQDPFNKIELKTFVESILVSFPKNDTVTSKATIEYIEISELPGFLSTIVADFTLGIIPYSKDRISTLTLTIVSNNKISFQQSIRADWTVYVWIFGTLLGFPLFAKPIEDRQKEIIESTLPALINQSSEKLYPGCMM</sequence>
<dbReference type="PROSITE" id="PS51257">
    <property type="entry name" value="PROKAR_LIPOPROTEIN"/>
    <property type="match status" value="1"/>
</dbReference>
<dbReference type="RefSeq" id="WP_008595390.1">
    <property type="nucleotide sequence ID" value="NZ_AHOM02000010.1"/>
</dbReference>
<dbReference type="EMBL" id="AHOM02000010">
    <property type="protein sequence ID" value="EJZ41166.1"/>
    <property type="molecule type" value="Genomic_DNA"/>
</dbReference>
<gene>
    <name evidence="1" type="ORF">LEP1GSC178_1826</name>
</gene>
<keyword evidence="1" id="KW-0449">Lipoprotein</keyword>